<dbReference type="SUPFAM" id="SSF52172">
    <property type="entry name" value="CheY-like"/>
    <property type="match status" value="1"/>
</dbReference>
<evidence type="ECO:0000259" key="4">
    <source>
        <dbReference type="PROSITE" id="PS50110"/>
    </source>
</evidence>
<feature type="domain" description="Response regulatory" evidence="4">
    <location>
        <begin position="6"/>
        <end position="122"/>
    </location>
</feature>
<dbReference type="EMBL" id="MHLU01000115">
    <property type="protein sequence ID" value="OGZ18000.1"/>
    <property type="molecule type" value="Genomic_DNA"/>
</dbReference>
<evidence type="ECO:0000313" key="5">
    <source>
        <dbReference type="EMBL" id="OGZ18000.1"/>
    </source>
</evidence>
<dbReference type="Gene3D" id="3.40.50.2300">
    <property type="match status" value="1"/>
</dbReference>
<dbReference type="Proteomes" id="UP000178106">
    <property type="component" value="Unassembled WGS sequence"/>
</dbReference>
<proteinExistence type="predicted"/>
<protein>
    <recommendedName>
        <fullName evidence="4">Response regulatory domain-containing protein</fullName>
    </recommendedName>
</protein>
<evidence type="ECO:0000313" key="6">
    <source>
        <dbReference type="Proteomes" id="UP000178106"/>
    </source>
</evidence>
<dbReference type="PANTHER" id="PTHR44591">
    <property type="entry name" value="STRESS RESPONSE REGULATOR PROTEIN 1"/>
    <property type="match status" value="1"/>
</dbReference>
<accession>A0A1G2DYD6</accession>
<feature type="modified residue" description="4-aspartylphosphate" evidence="3">
    <location>
        <position position="55"/>
    </location>
</feature>
<reference evidence="5 6" key="1">
    <citation type="journal article" date="2016" name="Nat. Commun.">
        <title>Thousands of microbial genomes shed light on interconnected biogeochemical processes in an aquifer system.</title>
        <authorList>
            <person name="Anantharaman K."/>
            <person name="Brown C.T."/>
            <person name="Hug L.A."/>
            <person name="Sharon I."/>
            <person name="Castelle C.J."/>
            <person name="Probst A.J."/>
            <person name="Thomas B.C."/>
            <person name="Singh A."/>
            <person name="Wilkins M.J."/>
            <person name="Karaoz U."/>
            <person name="Brodie E.L."/>
            <person name="Williams K.H."/>
            <person name="Hubbard S.S."/>
            <person name="Banfield J.F."/>
        </authorList>
    </citation>
    <scope>NUCLEOTIDE SEQUENCE [LARGE SCALE GENOMIC DNA]</scope>
</reference>
<dbReference type="CDD" id="cd17574">
    <property type="entry name" value="REC_OmpR"/>
    <property type="match status" value="1"/>
</dbReference>
<dbReference type="AlphaFoldDB" id="A0A1G2DYD6"/>
<dbReference type="PANTHER" id="PTHR44591:SF14">
    <property type="entry name" value="PROTEIN PILG"/>
    <property type="match status" value="1"/>
</dbReference>
<evidence type="ECO:0000256" key="3">
    <source>
        <dbReference type="PROSITE-ProRule" id="PRU00169"/>
    </source>
</evidence>
<evidence type="ECO:0000256" key="2">
    <source>
        <dbReference type="ARBA" id="ARBA00023012"/>
    </source>
</evidence>
<dbReference type="InterPro" id="IPR001789">
    <property type="entry name" value="Sig_transdc_resp-reg_receiver"/>
</dbReference>
<dbReference type="SMART" id="SM00448">
    <property type="entry name" value="REC"/>
    <property type="match status" value="1"/>
</dbReference>
<comment type="caution">
    <text evidence="5">The sequence shown here is derived from an EMBL/GenBank/DDBJ whole genome shotgun (WGS) entry which is preliminary data.</text>
</comment>
<gene>
    <name evidence="5" type="ORF">A2494_01870</name>
</gene>
<name>A0A1G2DYD6_9BACT</name>
<organism evidence="5 6">
    <name type="scientific">Candidatus Lloydbacteria bacterium RIFOXYC12_FULL_46_25</name>
    <dbReference type="NCBI Taxonomy" id="1798670"/>
    <lineage>
        <taxon>Bacteria</taxon>
        <taxon>Candidatus Lloydiibacteriota</taxon>
    </lineage>
</organism>
<dbReference type="InterPro" id="IPR011006">
    <property type="entry name" value="CheY-like_superfamily"/>
</dbReference>
<keyword evidence="2" id="KW-0902">Two-component regulatory system</keyword>
<evidence type="ECO:0000256" key="1">
    <source>
        <dbReference type="ARBA" id="ARBA00022553"/>
    </source>
</evidence>
<dbReference type="InterPro" id="IPR050595">
    <property type="entry name" value="Bact_response_regulator"/>
</dbReference>
<sequence>MEKRHTILLVENDTFLNKILVYELVQQNFDVILADNGEAAFERLAERKPDIMILDLMLPVKDGFEVLEEMKSTEVFKDIPVIVLSALSKDENLERALALGAVGYFVKSDISIPALAEKVRGFLEPKE</sequence>
<dbReference type="PROSITE" id="PS50110">
    <property type="entry name" value="RESPONSE_REGULATORY"/>
    <property type="match status" value="1"/>
</dbReference>
<dbReference type="Pfam" id="PF00072">
    <property type="entry name" value="Response_reg"/>
    <property type="match status" value="1"/>
</dbReference>
<dbReference type="GO" id="GO:0000160">
    <property type="term" value="P:phosphorelay signal transduction system"/>
    <property type="evidence" value="ECO:0007669"/>
    <property type="project" value="UniProtKB-KW"/>
</dbReference>
<keyword evidence="1 3" id="KW-0597">Phosphoprotein</keyword>